<feature type="transmembrane region" description="Helical" evidence="7">
    <location>
        <begin position="328"/>
        <end position="351"/>
    </location>
</feature>
<dbReference type="AlphaFoldDB" id="A0A9W6REU7"/>
<evidence type="ECO:0000256" key="3">
    <source>
        <dbReference type="ARBA" id="ARBA00022692"/>
    </source>
</evidence>
<dbReference type="InterPro" id="IPR025857">
    <property type="entry name" value="MacB_PCD"/>
</dbReference>
<evidence type="ECO:0008006" key="12">
    <source>
        <dbReference type="Google" id="ProtNLM"/>
    </source>
</evidence>
<dbReference type="Pfam" id="PF02687">
    <property type="entry name" value="FtsX"/>
    <property type="match status" value="2"/>
</dbReference>
<dbReference type="Proteomes" id="UP001165135">
    <property type="component" value="Unassembled WGS sequence"/>
</dbReference>
<keyword evidence="2" id="KW-1003">Cell membrane</keyword>
<sequence>MSMLTLVARLARRDLRHRRAEAFLLLIAIAATTTTLTLGLAVRGVADRPWDRTRAATAGPDAVATGDRAASLTPLAHAPGVTASAGPYPALSAALGVRGIRVDASVQGRDTAPGAVDRPEVTAGSWARRGGAVIERAFAGALRVRPGEKITISGHRFRVAGIAVSAGRVPYPSSTPGLIWVTRADLRRIGAPTSQVMPLRLADPAAAPAFAAAHRGVRSWQDMGAYATAELHLVDSALLTGTWALALLGVACVAVLVGGRLADQTRRVGLLKAVGASPRFVAVVLLAEHVLLALAATAVGLLAGRAAAPLLVRPSSGLLPAGSPHLTVASALVVALVAVAVAGAATVYPAIRGARTSTVRALSGPTRAPRRSPWLIALSARLPVPFLLGVRVAARRPRRVILATASLALTVAMVVAAIALHGDIARKDARLAGPGFVPGADNPVTEQVSQVVLALTVALLALAAVNAVLIAWATSLDTQRFTSLARALGATPRQVTAGLSAAQLLPALGASLLGVPLGLAVYYAARTAGGAAGSILIPYARLPLVVPGTLLVVAALTALPIRVVCRRPVARVLAAD</sequence>
<keyword evidence="4 7" id="KW-1133">Transmembrane helix</keyword>
<feature type="transmembrane region" description="Helical" evidence="7">
    <location>
        <begin position="237"/>
        <end position="259"/>
    </location>
</feature>
<evidence type="ECO:0000259" key="9">
    <source>
        <dbReference type="Pfam" id="PF12704"/>
    </source>
</evidence>
<gene>
    <name evidence="10" type="ORF">Airi01_027450</name>
</gene>
<evidence type="ECO:0000256" key="1">
    <source>
        <dbReference type="ARBA" id="ARBA00004651"/>
    </source>
</evidence>
<proteinExistence type="inferred from homology"/>
<name>A0A9W6REU7_9ACTN</name>
<accession>A0A9W6REU7</accession>
<dbReference type="Pfam" id="PF12704">
    <property type="entry name" value="MacB_PCD"/>
    <property type="match status" value="1"/>
</dbReference>
<dbReference type="InterPro" id="IPR003838">
    <property type="entry name" value="ABC3_permease_C"/>
</dbReference>
<evidence type="ECO:0000256" key="2">
    <source>
        <dbReference type="ARBA" id="ARBA00022475"/>
    </source>
</evidence>
<dbReference type="PANTHER" id="PTHR30572:SF4">
    <property type="entry name" value="ABC TRANSPORTER PERMEASE YTRF"/>
    <property type="match status" value="1"/>
</dbReference>
<feature type="domain" description="ABC3 transporter permease C-terminal" evidence="8">
    <location>
        <begin position="455"/>
        <end position="568"/>
    </location>
</feature>
<protein>
    <recommendedName>
        <fullName evidence="12">ABC transport system permease protein</fullName>
    </recommendedName>
</protein>
<dbReference type="GO" id="GO:0005886">
    <property type="term" value="C:plasma membrane"/>
    <property type="evidence" value="ECO:0007669"/>
    <property type="project" value="UniProtKB-SubCell"/>
</dbReference>
<feature type="transmembrane region" description="Helical" evidence="7">
    <location>
        <begin position="400"/>
        <end position="420"/>
    </location>
</feature>
<dbReference type="PANTHER" id="PTHR30572">
    <property type="entry name" value="MEMBRANE COMPONENT OF TRANSPORTER-RELATED"/>
    <property type="match status" value="1"/>
</dbReference>
<feature type="transmembrane region" description="Helical" evidence="7">
    <location>
        <begin position="536"/>
        <end position="559"/>
    </location>
</feature>
<reference evidence="10" key="1">
    <citation type="submission" date="2023-03" db="EMBL/GenBank/DDBJ databases">
        <title>Actinoallomurus iriomotensis NBRC 103681.</title>
        <authorList>
            <person name="Ichikawa N."/>
            <person name="Sato H."/>
            <person name="Tonouchi N."/>
        </authorList>
    </citation>
    <scope>NUCLEOTIDE SEQUENCE</scope>
    <source>
        <strain evidence="10">NBRC 103681</strain>
    </source>
</reference>
<comment type="similarity">
    <text evidence="6">Belongs to the ABC-4 integral membrane protein family.</text>
</comment>
<feature type="transmembrane region" description="Helical" evidence="7">
    <location>
        <begin position="504"/>
        <end position="524"/>
    </location>
</feature>
<evidence type="ECO:0000256" key="6">
    <source>
        <dbReference type="ARBA" id="ARBA00038076"/>
    </source>
</evidence>
<feature type="transmembrane region" description="Helical" evidence="7">
    <location>
        <begin position="280"/>
        <end position="308"/>
    </location>
</feature>
<evidence type="ECO:0000256" key="7">
    <source>
        <dbReference type="SAM" id="Phobius"/>
    </source>
</evidence>
<evidence type="ECO:0000256" key="4">
    <source>
        <dbReference type="ARBA" id="ARBA00022989"/>
    </source>
</evidence>
<dbReference type="RefSeq" id="WP_285620314.1">
    <property type="nucleotide sequence ID" value="NZ_BSTJ01000003.1"/>
</dbReference>
<comment type="subcellular location">
    <subcellularLocation>
        <location evidence="1">Cell membrane</location>
        <topology evidence="1">Multi-pass membrane protein</topology>
    </subcellularLocation>
</comment>
<comment type="caution">
    <text evidence="10">The sequence shown here is derived from an EMBL/GenBank/DDBJ whole genome shotgun (WGS) entry which is preliminary data.</text>
</comment>
<dbReference type="InterPro" id="IPR050250">
    <property type="entry name" value="Macrolide_Exporter_MacB"/>
</dbReference>
<evidence type="ECO:0000313" key="10">
    <source>
        <dbReference type="EMBL" id="GLY74478.1"/>
    </source>
</evidence>
<feature type="transmembrane region" description="Helical" evidence="7">
    <location>
        <begin position="451"/>
        <end position="473"/>
    </location>
</feature>
<dbReference type="GO" id="GO:0022857">
    <property type="term" value="F:transmembrane transporter activity"/>
    <property type="evidence" value="ECO:0007669"/>
    <property type="project" value="TreeGrafter"/>
</dbReference>
<feature type="domain" description="ABC3 transporter permease C-terminal" evidence="8">
    <location>
        <begin position="244"/>
        <end position="356"/>
    </location>
</feature>
<evidence type="ECO:0000256" key="5">
    <source>
        <dbReference type="ARBA" id="ARBA00023136"/>
    </source>
</evidence>
<organism evidence="10 11">
    <name type="scientific">Actinoallomurus iriomotensis</name>
    <dbReference type="NCBI Taxonomy" id="478107"/>
    <lineage>
        <taxon>Bacteria</taxon>
        <taxon>Bacillati</taxon>
        <taxon>Actinomycetota</taxon>
        <taxon>Actinomycetes</taxon>
        <taxon>Streptosporangiales</taxon>
        <taxon>Thermomonosporaceae</taxon>
        <taxon>Actinoallomurus</taxon>
    </lineage>
</organism>
<feature type="domain" description="MacB-like periplasmic core" evidence="9">
    <location>
        <begin position="25"/>
        <end position="214"/>
    </location>
</feature>
<dbReference type="EMBL" id="BSTJ01000003">
    <property type="protein sequence ID" value="GLY74478.1"/>
    <property type="molecule type" value="Genomic_DNA"/>
</dbReference>
<keyword evidence="3 7" id="KW-0812">Transmembrane</keyword>
<evidence type="ECO:0000259" key="8">
    <source>
        <dbReference type="Pfam" id="PF02687"/>
    </source>
</evidence>
<keyword evidence="5 7" id="KW-0472">Membrane</keyword>
<evidence type="ECO:0000313" key="11">
    <source>
        <dbReference type="Proteomes" id="UP001165135"/>
    </source>
</evidence>